<dbReference type="InterPro" id="IPR036889">
    <property type="entry name" value="mOase_MmoB_DmpM_sf"/>
</dbReference>
<comment type="similarity">
    <text evidence="1">Belongs to the TmoD/XamoD family.</text>
</comment>
<protein>
    <submittedName>
        <fullName evidence="2">Monooxygenase</fullName>
    </submittedName>
</protein>
<evidence type="ECO:0000313" key="3">
    <source>
        <dbReference type="Proteomes" id="UP000625210"/>
    </source>
</evidence>
<keyword evidence="3" id="KW-1185">Reference proteome</keyword>
<keyword evidence="2" id="KW-0503">Monooxygenase</keyword>
<evidence type="ECO:0000256" key="1">
    <source>
        <dbReference type="ARBA" id="ARBA00006313"/>
    </source>
</evidence>
<gene>
    <name evidence="2" type="ORF">GCM10011571_34800</name>
</gene>
<dbReference type="Proteomes" id="UP000625210">
    <property type="component" value="Unassembled WGS sequence"/>
</dbReference>
<sequence>MTSSKLEKGFHNKCGVTLSDSVEGRVIAEIMKEKPNVTVKHYPSMIRVDGIGVLEFDMEEIGESLGREFDPYLFQVEMSTHYGRMVLLDDRVLLFADPEKAKEYIGI</sequence>
<keyword evidence="2" id="KW-0560">Oxidoreductase</keyword>
<dbReference type="EMBL" id="BMHQ01000023">
    <property type="protein sequence ID" value="GGE29680.1"/>
    <property type="molecule type" value="Genomic_DNA"/>
</dbReference>
<evidence type="ECO:0000313" key="2">
    <source>
        <dbReference type="EMBL" id="GGE29680.1"/>
    </source>
</evidence>
<dbReference type="InterPro" id="IPR003454">
    <property type="entry name" value="MOase_MmoB_DmpM"/>
</dbReference>
<organism evidence="2 3">
    <name type="scientific">Marinithermofilum abyssi</name>
    <dbReference type="NCBI Taxonomy" id="1571185"/>
    <lineage>
        <taxon>Bacteria</taxon>
        <taxon>Bacillati</taxon>
        <taxon>Bacillota</taxon>
        <taxon>Bacilli</taxon>
        <taxon>Bacillales</taxon>
        <taxon>Thermoactinomycetaceae</taxon>
        <taxon>Marinithermofilum</taxon>
    </lineage>
</organism>
<dbReference type="Pfam" id="PF02406">
    <property type="entry name" value="MmoB_DmpM"/>
    <property type="match status" value="1"/>
</dbReference>
<dbReference type="Gene3D" id="3.90.56.10">
    <property type="entry name" value="Monooxygenase component MmoB/DmpM"/>
    <property type="match status" value="1"/>
</dbReference>
<dbReference type="RefSeq" id="WP_188649141.1">
    <property type="nucleotide sequence ID" value="NZ_BMHQ01000023.1"/>
</dbReference>
<comment type="caution">
    <text evidence="2">The sequence shown here is derived from an EMBL/GenBank/DDBJ whole genome shotgun (WGS) entry which is preliminary data.</text>
</comment>
<dbReference type="AlphaFoldDB" id="A0A8J2YFN2"/>
<dbReference type="SUPFAM" id="SSF56029">
    <property type="entry name" value="Monooxygenase (hydroxylase) regulatory protein"/>
    <property type="match status" value="1"/>
</dbReference>
<reference evidence="2" key="1">
    <citation type="journal article" date="2014" name="Int. J. Syst. Evol. Microbiol.">
        <title>Complete genome sequence of Corynebacterium casei LMG S-19264T (=DSM 44701T), isolated from a smear-ripened cheese.</title>
        <authorList>
            <consortium name="US DOE Joint Genome Institute (JGI-PGF)"/>
            <person name="Walter F."/>
            <person name="Albersmeier A."/>
            <person name="Kalinowski J."/>
            <person name="Ruckert C."/>
        </authorList>
    </citation>
    <scope>NUCLEOTIDE SEQUENCE</scope>
    <source>
        <strain evidence="2">CGMCC 1.15179</strain>
    </source>
</reference>
<dbReference type="GO" id="GO:0004497">
    <property type="term" value="F:monooxygenase activity"/>
    <property type="evidence" value="ECO:0007669"/>
    <property type="project" value="UniProtKB-KW"/>
</dbReference>
<reference evidence="2" key="2">
    <citation type="submission" date="2020-09" db="EMBL/GenBank/DDBJ databases">
        <authorList>
            <person name="Sun Q."/>
            <person name="Zhou Y."/>
        </authorList>
    </citation>
    <scope>NUCLEOTIDE SEQUENCE</scope>
    <source>
        <strain evidence="2">CGMCC 1.15179</strain>
    </source>
</reference>
<accession>A0A8J2YFN2</accession>
<name>A0A8J2YFN2_9BACL</name>
<proteinExistence type="inferred from homology"/>